<dbReference type="Pfam" id="PF01343">
    <property type="entry name" value="Peptidase_S49"/>
    <property type="match status" value="1"/>
</dbReference>
<dbReference type="SUPFAM" id="SSF52096">
    <property type="entry name" value="ClpP/crotonase"/>
    <property type="match status" value="1"/>
</dbReference>
<sequence length="330" mass="36695">MLFQNAKHPLEMKVTHLNKVKAQRKHQLQLQMVNDKGLTSLISRAFTDLTKKETTKKNPSKFGLFKNKTANKNCFVLDFHGDIKATEVQQLREEISTLLTVAKAEDEVIVRLESSGGMVHAYGLAAAQLARIKEAGLNLTVCIDKVAASGGYMMACVADKILAAPFAVVGSIGVVAQVPNFHDLLQKHDIDVEVFTAGKYKRTVTIFGENTEEDKQKFQQELEETHKLFKDFVRKYRPALDVEQVATGEHWYGEDAITRNLVDALQTSDSYILEKMTDSELYAIQSRQKPTIAQKLGISQAAQAVVATAMDKLPDALAKLESAKMPMVKK</sequence>
<proteinExistence type="inferred from homology"/>
<evidence type="ECO:0000256" key="4">
    <source>
        <dbReference type="ARBA" id="ARBA00022670"/>
    </source>
</evidence>
<comment type="similarity">
    <text evidence="2">Belongs to the peptidase S49 family.</text>
</comment>
<dbReference type="Gene3D" id="3.90.226.10">
    <property type="entry name" value="2-enoyl-CoA Hydratase, Chain A, domain 1"/>
    <property type="match status" value="1"/>
</dbReference>
<evidence type="ECO:0000256" key="6">
    <source>
        <dbReference type="ARBA" id="ARBA00022801"/>
    </source>
</evidence>
<feature type="domain" description="Peptidase S49" evidence="10">
    <location>
        <begin position="133"/>
        <end position="280"/>
    </location>
</feature>
<reference evidence="13" key="1">
    <citation type="submission" date="2017-11" db="EMBL/GenBank/DDBJ databases">
        <title>Complete genome sequence of Moraxella osloensis NP7 isolated from human skin.</title>
        <authorList>
            <person name="Lee K."/>
            <person name="Lim J.Y."/>
            <person name="Hwang I."/>
        </authorList>
    </citation>
    <scope>NUCLEOTIDE SEQUENCE [LARGE SCALE GENOMIC DNA]</scope>
    <source>
        <strain evidence="13">NP7</strain>
    </source>
</reference>
<evidence type="ECO:0000256" key="5">
    <source>
        <dbReference type="ARBA" id="ARBA00022692"/>
    </source>
</evidence>
<protein>
    <submittedName>
        <fullName evidence="12">Protease SohB</fullName>
    </submittedName>
</protein>
<keyword evidence="3" id="KW-1003">Cell membrane</keyword>
<evidence type="ECO:0000259" key="11">
    <source>
        <dbReference type="Pfam" id="PF08496"/>
    </source>
</evidence>
<dbReference type="AlphaFoldDB" id="A0A2D2LU48"/>
<dbReference type="CDD" id="cd07023">
    <property type="entry name" value="S49_Sppa_N_C"/>
    <property type="match status" value="1"/>
</dbReference>
<dbReference type="InterPro" id="IPR029045">
    <property type="entry name" value="ClpP/crotonase-like_dom_sf"/>
</dbReference>
<keyword evidence="9" id="KW-0472">Membrane</keyword>
<evidence type="ECO:0000256" key="3">
    <source>
        <dbReference type="ARBA" id="ARBA00022475"/>
    </source>
</evidence>
<dbReference type="Pfam" id="PF08496">
    <property type="entry name" value="Peptidase_S49_N"/>
    <property type="match status" value="1"/>
</dbReference>
<dbReference type="RefSeq" id="WP_100269826.1">
    <property type="nucleotide sequence ID" value="NZ_CP024443.1"/>
</dbReference>
<comment type="subcellular location">
    <subcellularLocation>
        <location evidence="1">Cell membrane</location>
    </subcellularLocation>
</comment>
<dbReference type="Proteomes" id="UP000229340">
    <property type="component" value="Chromosome"/>
</dbReference>
<evidence type="ECO:0000256" key="7">
    <source>
        <dbReference type="ARBA" id="ARBA00022825"/>
    </source>
</evidence>
<keyword evidence="6" id="KW-0378">Hydrolase</keyword>
<evidence type="ECO:0000256" key="2">
    <source>
        <dbReference type="ARBA" id="ARBA00008683"/>
    </source>
</evidence>
<dbReference type="STRING" id="34062.AXE82_00365"/>
<dbReference type="InterPro" id="IPR002142">
    <property type="entry name" value="Peptidase_S49"/>
</dbReference>
<keyword evidence="8" id="KW-1133">Transmembrane helix</keyword>
<dbReference type="Gene3D" id="6.20.330.10">
    <property type="match status" value="1"/>
</dbReference>
<dbReference type="PANTHER" id="PTHR42987:SF4">
    <property type="entry name" value="PROTEASE SOHB-RELATED"/>
    <property type="match status" value="1"/>
</dbReference>
<gene>
    <name evidence="12" type="ORF">NP7_04275</name>
</gene>
<dbReference type="InterPro" id="IPR013703">
    <property type="entry name" value="Peptidase_S49_N_proteobac"/>
</dbReference>
<dbReference type="EMBL" id="CP024443">
    <property type="protein sequence ID" value="ATR78536.1"/>
    <property type="molecule type" value="Genomic_DNA"/>
</dbReference>
<feature type="domain" description="Peptidase S49 N-terminal proteobacteria" evidence="11">
    <location>
        <begin position="7"/>
        <end position="129"/>
    </location>
</feature>
<dbReference type="GO" id="GO:0005886">
    <property type="term" value="C:plasma membrane"/>
    <property type="evidence" value="ECO:0007669"/>
    <property type="project" value="UniProtKB-SubCell"/>
</dbReference>
<accession>A0A2D2LU48</accession>
<evidence type="ECO:0000256" key="1">
    <source>
        <dbReference type="ARBA" id="ARBA00004236"/>
    </source>
</evidence>
<dbReference type="GO" id="GO:0004252">
    <property type="term" value="F:serine-type endopeptidase activity"/>
    <property type="evidence" value="ECO:0007669"/>
    <property type="project" value="InterPro"/>
</dbReference>
<evidence type="ECO:0000313" key="12">
    <source>
        <dbReference type="EMBL" id="ATR78536.1"/>
    </source>
</evidence>
<evidence type="ECO:0000259" key="10">
    <source>
        <dbReference type="Pfam" id="PF01343"/>
    </source>
</evidence>
<evidence type="ECO:0000256" key="9">
    <source>
        <dbReference type="ARBA" id="ARBA00023136"/>
    </source>
</evidence>
<organism evidence="12 13">
    <name type="scientific">Faucicola osloensis</name>
    <name type="common">Moraxella osloensis</name>
    <dbReference type="NCBI Taxonomy" id="34062"/>
    <lineage>
        <taxon>Bacteria</taxon>
        <taxon>Pseudomonadati</taxon>
        <taxon>Pseudomonadota</taxon>
        <taxon>Gammaproteobacteria</taxon>
        <taxon>Moraxellales</taxon>
        <taxon>Moraxellaceae</taxon>
        <taxon>Faucicola</taxon>
    </lineage>
</organism>
<keyword evidence="4 12" id="KW-0645">Protease</keyword>
<evidence type="ECO:0000313" key="13">
    <source>
        <dbReference type="Proteomes" id="UP000229340"/>
    </source>
</evidence>
<keyword evidence="5" id="KW-0812">Transmembrane</keyword>
<name>A0A2D2LU48_FAUOS</name>
<dbReference type="NCBIfam" id="NF008745">
    <property type="entry name" value="PRK11778.1"/>
    <property type="match status" value="1"/>
</dbReference>
<keyword evidence="7" id="KW-0720">Serine protease</keyword>
<dbReference type="GO" id="GO:0006508">
    <property type="term" value="P:proteolysis"/>
    <property type="evidence" value="ECO:0007669"/>
    <property type="project" value="UniProtKB-KW"/>
</dbReference>
<dbReference type="InterPro" id="IPR047272">
    <property type="entry name" value="S49_SppA_C"/>
</dbReference>
<dbReference type="PANTHER" id="PTHR42987">
    <property type="entry name" value="PEPTIDASE S49"/>
    <property type="match status" value="1"/>
</dbReference>
<evidence type="ECO:0000256" key="8">
    <source>
        <dbReference type="ARBA" id="ARBA00022989"/>
    </source>
</evidence>